<evidence type="ECO:0000313" key="4">
    <source>
        <dbReference type="Proteomes" id="UP000249340"/>
    </source>
</evidence>
<proteinExistence type="predicted"/>
<evidence type="ECO:0000259" key="2">
    <source>
        <dbReference type="Pfam" id="PF08808"/>
    </source>
</evidence>
<dbReference type="EMBL" id="CP031264">
    <property type="protein sequence ID" value="AXI76947.1"/>
    <property type="molecule type" value="Genomic_DNA"/>
</dbReference>
<reference evidence="4" key="1">
    <citation type="submission" date="2018-07" db="EMBL/GenBank/DDBJ databases">
        <title>Streptacidiphilus bronchialis DSM 106435 chromosome.</title>
        <authorList>
            <person name="Batra D."/>
            <person name="Gulvik C.A."/>
        </authorList>
    </citation>
    <scope>NUCLEOTIDE SEQUENCE [LARGE SCALE GENOMIC DNA]</scope>
    <source>
        <strain evidence="4">DSM 106435</strain>
    </source>
</reference>
<dbReference type="OrthoDB" id="4481222at2"/>
<organism evidence="3 4">
    <name type="scientific">Peterkaempfera bronchialis</name>
    <dbReference type="NCBI Taxonomy" id="2126346"/>
    <lineage>
        <taxon>Bacteria</taxon>
        <taxon>Bacillati</taxon>
        <taxon>Actinomycetota</taxon>
        <taxon>Actinomycetes</taxon>
        <taxon>Kitasatosporales</taxon>
        <taxon>Streptomycetaceae</taxon>
        <taxon>Peterkaempfera</taxon>
    </lineage>
</organism>
<protein>
    <submittedName>
        <fullName evidence="3">RES domain-containing protein</fullName>
    </submittedName>
</protein>
<feature type="domain" description="RES" evidence="2">
    <location>
        <begin position="35"/>
        <end position="174"/>
    </location>
</feature>
<dbReference type="KEGG" id="stri:C7M71_005245"/>
<accession>A0A345ST92</accession>
<dbReference type="Proteomes" id="UP000249340">
    <property type="component" value="Chromosome"/>
</dbReference>
<feature type="region of interest" description="Disordered" evidence="1">
    <location>
        <begin position="1"/>
        <end position="24"/>
    </location>
</feature>
<evidence type="ECO:0000313" key="3">
    <source>
        <dbReference type="EMBL" id="AXI76947.1"/>
    </source>
</evidence>
<gene>
    <name evidence="3" type="ORF">C7M71_005245</name>
</gene>
<name>A0A345ST92_9ACTN</name>
<dbReference type="Pfam" id="PF08808">
    <property type="entry name" value="RES"/>
    <property type="match status" value="1"/>
</dbReference>
<dbReference type="InterPro" id="IPR014914">
    <property type="entry name" value="RES_dom"/>
</dbReference>
<keyword evidence="4" id="KW-1185">Reference proteome</keyword>
<dbReference type="AlphaFoldDB" id="A0A345ST92"/>
<sequence>MGSVTSNPARFMGRNGPPGDLSQLPPRVLSAGTTLFRATDHNAGPWYYASQGTGRFDLPAPKGTCYSAFDHVTCVLEQLFPEVLDARGLPLEPALLSGVHVYEFLTPAQLILADLQTTAAATYGASRELSTTSDYLVSQDWAAGLSVNFSGLAYAPRCNPQPTAVGVAVFGPAGADATWAPVASTTGDDLGALLRSGGLPVAGPPSLDEMVLA</sequence>
<evidence type="ECO:0000256" key="1">
    <source>
        <dbReference type="SAM" id="MobiDB-lite"/>
    </source>
</evidence>